<evidence type="ECO:0000256" key="1">
    <source>
        <dbReference type="ARBA" id="ARBA00035018"/>
    </source>
</evidence>
<evidence type="ECO:0000256" key="2">
    <source>
        <dbReference type="ARBA" id="ARBA00035300"/>
    </source>
</evidence>
<dbReference type="RefSeq" id="XP_012942714.1">
    <property type="nucleotide sequence ID" value="XM_013087260.2"/>
</dbReference>
<sequence>MAHSDRGGSHQGEDTKTHHHAHFQDHRDQDDLNAHDSQILVDYVTHDKINVRLGFLQIHHVYQVCFSIEDRLSEDVRFDPLQTLNAKIESANPSEDGRGHDLVLTFSAAKEKIMQESVTLHSQTDASQSVTLVLHARVLGKGKGTPSLKKGVHCVRVDCDEESDASDWPGF</sequence>
<accession>A0ABM1A888</accession>
<evidence type="ECO:0000313" key="4">
    <source>
        <dbReference type="Proteomes" id="UP000694888"/>
    </source>
</evidence>
<feature type="region of interest" description="Disordered" evidence="3">
    <location>
        <begin position="1"/>
        <end position="26"/>
    </location>
</feature>
<dbReference type="GeneID" id="106012923"/>
<comment type="similarity">
    <text evidence="1">Belongs to the ADISSP family.</text>
</comment>
<dbReference type="PANTHER" id="PTHR13287">
    <property type="entry name" value="ADIPOSE-SECRETED SIGNALING PROTEIN"/>
    <property type="match status" value="1"/>
</dbReference>
<dbReference type="Pfam" id="PF15006">
    <property type="entry name" value="DUF4517"/>
    <property type="match status" value="1"/>
</dbReference>
<name>A0ABM1A888_APLCA</name>
<dbReference type="Proteomes" id="UP000694888">
    <property type="component" value="Unplaced"/>
</dbReference>
<evidence type="ECO:0000256" key="3">
    <source>
        <dbReference type="SAM" id="MobiDB-lite"/>
    </source>
</evidence>
<proteinExistence type="inferred from homology"/>
<evidence type="ECO:0000313" key="5">
    <source>
        <dbReference type="RefSeq" id="XP_012942714.1"/>
    </source>
</evidence>
<keyword evidence="4" id="KW-1185">Reference proteome</keyword>
<dbReference type="PANTHER" id="PTHR13287:SF2">
    <property type="entry name" value="ADIPOSE-SECRETED SIGNALING PROTEIN"/>
    <property type="match status" value="1"/>
</dbReference>
<organism evidence="4 5">
    <name type="scientific">Aplysia californica</name>
    <name type="common">California sea hare</name>
    <dbReference type="NCBI Taxonomy" id="6500"/>
    <lineage>
        <taxon>Eukaryota</taxon>
        <taxon>Metazoa</taxon>
        <taxon>Spiralia</taxon>
        <taxon>Lophotrochozoa</taxon>
        <taxon>Mollusca</taxon>
        <taxon>Gastropoda</taxon>
        <taxon>Heterobranchia</taxon>
        <taxon>Euthyneura</taxon>
        <taxon>Tectipleura</taxon>
        <taxon>Aplysiida</taxon>
        <taxon>Aplysioidea</taxon>
        <taxon>Aplysiidae</taxon>
        <taxon>Aplysia</taxon>
    </lineage>
</organism>
<gene>
    <name evidence="5" type="primary">LOC106012923</name>
</gene>
<protein>
    <recommendedName>
        <fullName evidence="2">Adipose-secreted signaling protein</fullName>
    </recommendedName>
</protein>
<dbReference type="InterPro" id="IPR026794">
    <property type="entry name" value="ADISSP"/>
</dbReference>
<reference evidence="5" key="1">
    <citation type="submission" date="2025-08" db="UniProtKB">
        <authorList>
            <consortium name="RefSeq"/>
        </authorList>
    </citation>
    <scope>IDENTIFICATION</scope>
</reference>